<evidence type="ECO:0000313" key="12">
    <source>
        <dbReference type="EMBL" id="APD73580.1"/>
    </source>
</evidence>
<evidence type="ECO:0000256" key="1">
    <source>
        <dbReference type="ARBA" id="ARBA00002523"/>
    </source>
</evidence>
<dbReference type="GO" id="GO:0098552">
    <property type="term" value="C:side of membrane"/>
    <property type="evidence" value="ECO:0007669"/>
    <property type="project" value="UniProtKB-KW"/>
</dbReference>
<feature type="domain" description="Trypanosome variant surface glycoprotein B-type N-terminal" evidence="10">
    <location>
        <begin position="24"/>
        <end position="335"/>
    </location>
</feature>
<reference evidence="11" key="1">
    <citation type="submission" date="2013-02" db="EMBL/GenBank/DDBJ databases">
        <authorList>
            <person name="Cross G.A.M."/>
            <person name="Kim H.-S."/>
            <person name="Wickstead B."/>
        </authorList>
    </citation>
    <scope>NUCLEOTIDE SEQUENCE</scope>
    <source>
        <strain evidence="11">Lister 427</strain>
    </source>
</reference>
<dbReference type="VEuPathDB" id="TriTrypDB:Tb427_000486700"/>
<comment type="function">
    <text evidence="1">VSG forms a coat on the surface of the parasite. The trypanosome evades the immune response of the host by expressing a series of antigenically distinct VSGs from an estimated 1000 VSG genes.</text>
</comment>
<proteinExistence type="predicted"/>
<evidence type="ECO:0000259" key="10">
    <source>
        <dbReference type="Pfam" id="PF13206"/>
    </source>
</evidence>
<dbReference type="Pfam" id="PF13206">
    <property type="entry name" value="VSG_B"/>
    <property type="match status" value="1"/>
</dbReference>
<name>M4TBP9_9TRYP</name>
<reference evidence="11" key="2">
    <citation type="journal article" date="2014" name="Mol. Biochem. Parasitol.">
        <title>Capturing the variant surface glycoprotein repertoire (the VSGnome) of Trypanosoma brucei Lister 427.</title>
        <authorList>
            <person name="Cross G.A."/>
            <person name="Kim H.S."/>
            <person name="Wickstead B."/>
        </authorList>
    </citation>
    <scope>NUCLEOTIDE SEQUENCE</scope>
    <source>
        <strain evidence="11">Lister 427</strain>
    </source>
</reference>
<keyword evidence="8" id="KW-0449">Lipoprotein</keyword>
<organism evidence="11">
    <name type="scientific">Trypanosoma brucei</name>
    <dbReference type="NCBI Taxonomy" id="5691"/>
    <lineage>
        <taxon>Eukaryota</taxon>
        <taxon>Discoba</taxon>
        <taxon>Euglenozoa</taxon>
        <taxon>Kinetoplastea</taxon>
        <taxon>Metakinetoplastina</taxon>
        <taxon>Trypanosomatida</taxon>
        <taxon>Trypanosomatidae</taxon>
        <taxon>Trypanosoma</taxon>
    </lineage>
</organism>
<protein>
    <submittedName>
        <fullName evidence="12">Variant surface glycoprotein 1125.1360</fullName>
    </submittedName>
    <submittedName>
        <fullName evidence="11">Variant surface glycoprotein 1471</fullName>
    </submittedName>
</protein>
<sequence>MQLNSQLLKVLLQLMISTTLGSEDGAAAFSVFCNAYNLAQAGAKLEDYLPTEANTPVPQELTNLWLITLPSPVYDTDTVWEFEKDRDRWRQIRKELEQETDTERGKLYTKKPDTPQKTAVHRELDRLRNRSVTLAEAIKQTKSGIETGFGAANAKLKEAAIGRTTDGAVADADFGQRQNICKGNTAPKPGKHLAADIVCVCAGGTGTNACGTGIGNTGYNSAGAAASDAVKAWQALEPQCTKRTKNHKANPENLNAVLQQATALIGAGTGTTKTPLKVGGTTQSDCNGGSVPEICVDYTASYSSGTITEIPWIEALAAAADLLTDARKQQTTLAAQVVQMKHLEDMAWAAYNLLSLPLDNNKGGPATINAPAQTEASCGGKEKKSVIVHANG</sequence>
<evidence type="ECO:0000256" key="2">
    <source>
        <dbReference type="ARBA" id="ARBA00004609"/>
    </source>
</evidence>
<dbReference type="EMBL" id="KC612969">
    <property type="protein sequence ID" value="AGH60400.1"/>
    <property type="molecule type" value="Genomic_DNA"/>
</dbReference>
<evidence type="ECO:0000256" key="4">
    <source>
        <dbReference type="ARBA" id="ARBA00022622"/>
    </source>
</evidence>
<dbReference type="AlphaFoldDB" id="M4TBP9"/>
<keyword evidence="4" id="KW-0336">GPI-anchor</keyword>
<feature type="chain" id="PRO_5004058469" evidence="9">
    <location>
        <begin position="22"/>
        <end position="392"/>
    </location>
</feature>
<evidence type="ECO:0000256" key="5">
    <source>
        <dbReference type="ARBA" id="ARBA00022729"/>
    </source>
</evidence>
<keyword evidence="6" id="KW-0472">Membrane</keyword>
<keyword evidence="3" id="KW-1003">Cell membrane</keyword>
<comment type="subcellular location">
    <subcellularLocation>
        <location evidence="2">Cell membrane</location>
        <topology evidence="2">Lipid-anchor</topology>
        <topology evidence="2">GPI-anchor</topology>
    </subcellularLocation>
</comment>
<evidence type="ECO:0000313" key="11">
    <source>
        <dbReference type="EMBL" id="AGH60400.1"/>
    </source>
</evidence>
<reference evidence="12" key="3">
    <citation type="submission" date="2016-08" db="EMBL/GenBank/DDBJ databases">
        <title>VSG repertoire of Trypanosoma brucei EATRO 1125.</title>
        <authorList>
            <person name="Cross G.A."/>
        </authorList>
    </citation>
    <scope>NUCLEOTIDE SEQUENCE</scope>
    <source>
        <strain evidence="12">EATRO 1125</strain>
    </source>
</reference>
<dbReference type="InterPro" id="IPR025932">
    <property type="entry name" value="Trypano_VSG_B_N_dom"/>
</dbReference>
<keyword evidence="7" id="KW-0325">Glycoprotein</keyword>
<dbReference type="GO" id="GO:0005886">
    <property type="term" value="C:plasma membrane"/>
    <property type="evidence" value="ECO:0007669"/>
    <property type="project" value="UniProtKB-SubCell"/>
</dbReference>
<feature type="signal peptide" evidence="9">
    <location>
        <begin position="1"/>
        <end position="21"/>
    </location>
</feature>
<evidence type="ECO:0000256" key="9">
    <source>
        <dbReference type="SAM" id="SignalP"/>
    </source>
</evidence>
<keyword evidence="5 9" id="KW-0732">Signal</keyword>
<dbReference type="EMBL" id="KX699624">
    <property type="protein sequence ID" value="APD73580.1"/>
    <property type="molecule type" value="Genomic_DNA"/>
</dbReference>
<evidence type="ECO:0000256" key="3">
    <source>
        <dbReference type="ARBA" id="ARBA00022475"/>
    </source>
</evidence>
<evidence type="ECO:0000256" key="7">
    <source>
        <dbReference type="ARBA" id="ARBA00023180"/>
    </source>
</evidence>
<evidence type="ECO:0000256" key="8">
    <source>
        <dbReference type="ARBA" id="ARBA00023288"/>
    </source>
</evidence>
<evidence type="ECO:0000256" key="6">
    <source>
        <dbReference type="ARBA" id="ARBA00023136"/>
    </source>
</evidence>
<accession>M4TBP9</accession>